<dbReference type="SUPFAM" id="SSF52172">
    <property type="entry name" value="CheY-like"/>
    <property type="match status" value="1"/>
</dbReference>
<keyword evidence="3" id="KW-0902">Two-component regulatory system</keyword>
<keyword evidence="2" id="KW-0597">Phosphoprotein</keyword>
<dbReference type="PANTHER" id="PTHR43874:SF7">
    <property type="entry name" value="TWO-COMPONENT RESPONSE REGULATOR ARR10"/>
    <property type="match status" value="1"/>
</dbReference>
<keyword evidence="7" id="KW-0804">Transcription</keyword>
<dbReference type="PROSITE" id="PS50110">
    <property type="entry name" value="RESPONSE_REGULATORY"/>
    <property type="match status" value="1"/>
</dbReference>
<keyword evidence="5" id="KW-0238">DNA-binding</keyword>
<dbReference type="InterPro" id="IPR006447">
    <property type="entry name" value="Myb_dom_plants"/>
</dbReference>
<dbReference type="Pfam" id="PF00249">
    <property type="entry name" value="Myb_DNA-binding"/>
    <property type="match status" value="1"/>
</dbReference>
<dbReference type="GO" id="GO:0009736">
    <property type="term" value="P:cytokinin-activated signaling pathway"/>
    <property type="evidence" value="ECO:0007669"/>
    <property type="project" value="InterPro"/>
</dbReference>
<comment type="caution">
    <text evidence="9">Lacks conserved residue(s) required for the propagation of feature annotation.</text>
</comment>
<evidence type="ECO:0000256" key="10">
    <source>
        <dbReference type="SAM" id="MobiDB-lite"/>
    </source>
</evidence>
<evidence type="ECO:0000256" key="4">
    <source>
        <dbReference type="ARBA" id="ARBA00023015"/>
    </source>
</evidence>
<dbReference type="GO" id="GO:0000160">
    <property type="term" value="P:phosphorelay signal transduction system"/>
    <property type="evidence" value="ECO:0007669"/>
    <property type="project" value="UniProtKB-KW"/>
</dbReference>
<reference evidence="13" key="1">
    <citation type="submission" date="2023-07" db="EMBL/GenBank/DDBJ databases">
        <title>A chromosome-level genome assembly of Lolium multiflorum.</title>
        <authorList>
            <person name="Chen Y."/>
            <person name="Copetti D."/>
            <person name="Kolliker R."/>
            <person name="Studer B."/>
        </authorList>
    </citation>
    <scope>NUCLEOTIDE SEQUENCE</scope>
    <source>
        <strain evidence="13">02402/16</strain>
        <tissue evidence="13">Leaf</tissue>
    </source>
</reference>
<dbReference type="EMBL" id="JAUUTY010000002">
    <property type="protein sequence ID" value="KAK1682375.1"/>
    <property type="molecule type" value="Genomic_DNA"/>
</dbReference>
<sequence length="238" mass="26605">MTICHAVLSVDEEKDTMLKAITHGACEYLAKPVNIKQLKNIWKHVIRKKPGVVNHMSSDEDDAFHRARPGIAEDEQSGAKRKKFSKKKKIDGDDSDENMEITARIANWKKLRVTWTDELQHKFVGAVKQLGIDKAAPKKILQMMDVDYLTRENVASHLQMANIEKISSALHELQAGSSVAPTQKVTGGENAYIAHPMLEGPVDLRALDDQPIYSNPLFFDDIYANQDLSDDAFFSGGC</sequence>
<accession>A0AAD8TGU4</accession>
<dbReference type="Proteomes" id="UP001231189">
    <property type="component" value="Unassembled WGS sequence"/>
</dbReference>
<dbReference type="Gene3D" id="3.40.50.2300">
    <property type="match status" value="1"/>
</dbReference>
<dbReference type="PROSITE" id="PS51294">
    <property type="entry name" value="HTH_MYB"/>
    <property type="match status" value="1"/>
</dbReference>
<comment type="caution">
    <text evidence="13">The sequence shown here is derived from an EMBL/GenBank/DDBJ whole genome shotgun (WGS) entry which is preliminary data.</text>
</comment>
<organism evidence="13 14">
    <name type="scientific">Lolium multiflorum</name>
    <name type="common">Italian ryegrass</name>
    <name type="synonym">Lolium perenne subsp. multiflorum</name>
    <dbReference type="NCBI Taxonomy" id="4521"/>
    <lineage>
        <taxon>Eukaryota</taxon>
        <taxon>Viridiplantae</taxon>
        <taxon>Streptophyta</taxon>
        <taxon>Embryophyta</taxon>
        <taxon>Tracheophyta</taxon>
        <taxon>Spermatophyta</taxon>
        <taxon>Magnoliopsida</taxon>
        <taxon>Liliopsida</taxon>
        <taxon>Poales</taxon>
        <taxon>Poaceae</taxon>
        <taxon>BOP clade</taxon>
        <taxon>Pooideae</taxon>
        <taxon>Poodae</taxon>
        <taxon>Poeae</taxon>
        <taxon>Poeae Chloroplast Group 2 (Poeae type)</taxon>
        <taxon>Loliodinae</taxon>
        <taxon>Loliinae</taxon>
        <taxon>Lolium</taxon>
    </lineage>
</organism>
<evidence type="ECO:0000313" key="13">
    <source>
        <dbReference type="EMBL" id="KAK1682375.1"/>
    </source>
</evidence>
<dbReference type="FunFam" id="1.10.10.60:FF:000007">
    <property type="entry name" value="Two-component response regulator"/>
    <property type="match status" value="1"/>
</dbReference>
<keyword evidence="8" id="KW-0539">Nucleus</keyword>
<evidence type="ECO:0000256" key="5">
    <source>
        <dbReference type="ARBA" id="ARBA00023125"/>
    </source>
</evidence>
<dbReference type="InterPro" id="IPR001789">
    <property type="entry name" value="Sig_transdc_resp-reg_receiver"/>
</dbReference>
<evidence type="ECO:0000313" key="14">
    <source>
        <dbReference type="Proteomes" id="UP001231189"/>
    </source>
</evidence>
<protein>
    <recommendedName>
        <fullName evidence="15">Response regulatory domain-containing protein</fullName>
    </recommendedName>
</protein>
<evidence type="ECO:0000256" key="1">
    <source>
        <dbReference type="ARBA" id="ARBA00004123"/>
    </source>
</evidence>
<dbReference type="GO" id="GO:0003677">
    <property type="term" value="F:DNA binding"/>
    <property type="evidence" value="ECO:0007669"/>
    <property type="project" value="UniProtKB-KW"/>
</dbReference>
<dbReference type="SUPFAM" id="SSF46689">
    <property type="entry name" value="Homeodomain-like"/>
    <property type="match status" value="1"/>
</dbReference>
<dbReference type="InterPro" id="IPR009057">
    <property type="entry name" value="Homeodomain-like_sf"/>
</dbReference>
<name>A0AAD8TGU4_LOLMU</name>
<dbReference type="InterPro" id="IPR045279">
    <property type="entry name" value="ARR-like"/>
</dbReference>
<evidence type="ECO:0000259" key="12">
    <source>
        <dbReference type="PROSITE" id="PS51294"/>
    </source>
</evidence>
<evidence type="ECO:0000256" key="8">
    <source>
        <dbReference type="ARBA" id="ARBA00023242"/>
    </source>
</evidence>
<evidence type="ECO:0000256" key="7">
    <source>
        <dbReference type="ARBA" id="ARBA00023163"/>
    </source>
</evidence>
<keyword evidence="4" id="KW-0805">Transcription regulation</keyword>
<gene>
    <name evidence="13" type="ORF">QYE76_043223</name>
</gene>
<keyword evidence="14" id="KW-1185">Reference proteome</keyword>
<dbReference type="InterPro" id="IPR017930">
    <property type="entry name" value="Myb_dom"/>
</dbReference>
<evidence type="ECO:0000256" key="9">
    <source>
        <dbReference type="PROSITE-ProRule" id="PRU00169"/>
    </source>
</evidence>
<keyword evidence="6" id="KW-0010">Activator</keyword>
<feature type="region of interest" description="Disordered" evidence="10">
    <location>
        <begin position="66"/>
        <end position="95"/>
    </location>
</feature>
<evidence type="ECO:0000259" key="11">
    <source>
        <dbReference type="PROSITE" id="PS50110"/>
    </source>
</evidence>
<comment type="subcellular location">
    <subcellularLocation>
        <location evidence="1">Nucleus</location>
    </subcellularLocation>
</comment>
<proteinExistence type="predicted"/>
<dbReference type="AlphaFoldDB" id="A0AAD8TGU4"/>
<dbReference type="InterPro" id="IPR001005">
    <property type="entry name" value="SANT/Myb"/>
</dbReference>
<dbReference type="PANTHER" id="PTHR43874">
    <property type="entry name" value="TWO-COMPONENT RESPONSE REGULATOR"/>
    <property type="match status" value="1"/>
</dbReference>
<dbReference type="GO" id="GO:0005634">
    <property type="term" value="C:nucleus"/>
    <property type="evidence" value="ECO:0007669"/>
    <property type="project" value="UniProtKB-SubCell"/>
</dbReference>
<feature type="domain" description="HTH myb-type" evidence="12">
    <location>
        <begin position="107"/>
        <end position="166"/>
    </location>
</feature>
<evidence type="ECO:0008006" key="15">
    <source>
        <dbReference type="Google" id="ProtNLM"/>
    </source>
</evidence>
<dbReference type="InterPro" id="IPR011006">
    <property type="entry name" value="CheY-like_superfamily"/>
</dbReference>
<evidence type="ECO:0000256" key="2">
    <source>
        <dbReference type="ARBA" id="ARBA00022553"/>
    </source>
</evidence>
<feature type="compositionally biased region" description="Basic residues" evidence="10">
    <location>
        <begin position="79"/>
        <end position="89"/>
    </location>
</feature>
<evidence type="ECO:0000256" key="6">
    <source>
        <dbReference type="ARBA" id="ARBA00023159"/>
    </source>
</evidence>
<dbReference type="Gene3D" id="1.10.10.60">
    <property type="entry name" value="Homeodomain-like"/>
    <property type="match status" value="1"/>
</dbReference>
<feature type="domain" description="Response regulatory" evidence="11">
    <location>
        <begin position="1"/>
        <end position="46"/>
    </location>
</feature>
<dbReference type="NCBIfam" id="TIGR01557">
    <property type="entry name" value="myb_SHAQKYF"/>
    <property type="match status" value="1"/>
</dbReference>
<evidence type="ECO:0000256" key="3">
    <source>
        <dbReference type="ARBA" id="ARBA00023012"/>
    </source>
</evidence>